<organism evidence="1 2">
    <name type="scientific">Dovyalis caffra</name>
    <dbReference type="NCBI Taxonomy" id="77055"/>
    <lineage>
        <taxon>Eukaryota</taxon>
        <taxon>Viridiplantae</taxon>
        <taxon>Streptophyta</taxon>
        <taxon>Embryophyta</taxon>
        <taxon>Tracheophyta</taxon>
        <taxon>Spermatophyta</taxon>
        <taxon>Magnoliopsida</taxon>
        <taxon>eudicotyledons</taxon>
        <taxon>Gunneridae</taxon>
        <taxon>Pentapetalae</taxon>
        <taxon>rosids</taxon>
        <taxon>fabids</taxon>
        <taxon>Malpighiales</taxon>
        <taxon>Salicaceae</taxon>
        <taxon>Flacourtieae</taxon>
        <taxon>Dovyalis</taxon>
    </lineage>
</organism>
<reference evidence="1 2" key="1">
    <citation type="submission" date="2024-01" db="EMBL/GenBank/DDBJ databases">
        <authorList>
            <person name="Waweru B."/>
        </authorList>
    </citation>
    <scope>NUCLEOTIDE SEQUENCE [LARGE SCALE GENOMIC DNA]</scope>
</reference>
<protein>
    <submittedName>
        <fullName evidence="1">Uncharacterized protein</fullName>
    </submittedName>
</protein>
<accession>A0AAV1RS44</accession>
<dbReference type="EMBL" id="CAWUPB010001120">
    <property type="protein sequence ID" value="CAK7338513.1"/>
    <property type="molecule type" value="Genomic_DNA"/>
</dbReference>
<comment type="caution">
    <text evidence="1">The sequence shown here is derived from an EMBL/GenBank/DDBJ whole genome shotgun (WGS) entry which is preliminary data.</text>
</comment>
<name>A0AAV1RS44_9ROSI</name>
<dbReference type="AlphaFoldDB" id="A0AAV1RS44"/>
<evidence type="ECO:0000313" key="2">
    <source>
        <dbReference type="Proteomes" id="UP001314170"/>
    </source>
</evidence>
<sequence length="82" mass="9117">MDKHHARYLCNTLHKTVRKRDSNADDEDDDDLRLMVEQNLKFISTKPGIRARKGLASAPVSRAATATIQQLAELVGSSIAKQ</sequence>
<gene>
    <name evidence="1" type="ORF">DCAF_LOCUS13561</name>
</gene>
<proteinExistence type="predicted"/>
<dbReference type="Proteomes" id="UP001314170">
    <property type="component" value="Unassembled WGS sequence"/>
</dbReference>
<evidence type="ECO:0000313" key="1">
    <source>
        <dbReference type="EMBL" id="CAK7338513.1"/>
    </source>
</evidence>
<keyword evidence="2" id="KW-1185">Reference proteome</keyword>